<evidence type="ECO:0000256" key="1">
    <source>
        <dbReference type="ARBA" id="ARBA00004555"/>
    </source>
</evidence>
<comment type="caution">
    <text evidence="7">The sequence shown here is derived from an EMBL/GenBank/DDBJ whole genome shotgun (WGS) entry which is preliminary data.</text>
</comment>
<dbReference type="HOGENOM" id="CLU_004654_0_0_1"/>
<dbReference type="InterPro" id="IPR022233">
    <property type="entry name" value="TRAPPC10/Trs130_C"/>
</dbReference>
<dbReference type="Pfam" id="PF23036">
    <property type="entry name" value="TRAPPC10_1st"/>
    <property type="match status" value="1"/>
</dbReference>
<dbReference type="OrthoDB" id="10256906at2759"/>
<organism evidence="7 8">
    <name type="scientific">Trichosporon asahii var. asahii (strain ATCC 90039 / CBS 2479 / JCM 2466 / KCTC 7840 / NBRC 103889/ NCYC 2677 / UAMH 7654)</name>
    <name type="common">Yeast</name>
    <dbReference type="NCBI Taxonomy" id="1186058"/>
    <lineage>
        <taxon>Eukaryota</taxon>
        <taxon>Fungi</taxon>
        <taxon>Dikarya</taxon>
        <taxon>Basidiomycota</taxon>
        <taxon>Agaricomycotina</taxon>
        <taxon>Tremellomycetes</taxon>
        <taxon>Trichosporonales</taxon>
        <taxon>Trichosporonaceae</taxon>
        <taxon>Trichosporon</taxon>
    </lineage>
</organism>
<dbReference type="PANTHER" id="PTHR13251">
    <property type="entry name" value="EPILEPSY HOLOPROSENCEPHALY CANDIDATE 1/TMEM1"/>
    <property type="match status" value="1"/>
</dbReference>
<proteinExistence type="predicted"/>
<feature type="domain" description="TRAPPC10/Trs130 C-terminal" evidence="4">
    <location>
        <begin position="938"/>
        <end position="1069"/>
    </location>
</feature>
<dbReference type="GO" id="GO:0006891">
    <property type="term" value="P:intra-Golgi vesicle-mediated transport"/>
    <property type="evidence" value="ECO:0007669"/>
    <property type="project" value="TreeGrafter"/>
</dbReference>
<dbReference type="InterPro" id="IPR045126">
    <property type="entry name" value="TRAPPC10/Trs130"/>
</dbReference>
<evidence type="ECO:0000259" key="6">
    <source>
        <dbReference type="Pfam" id="PF23274"/>
    </source>
</evidence>
<evidence type="ECO:0000313" key="7">
    <source>
        <dbReference type="EMBL" id="EJT46763.1"/>
    </source>
</evidence>
<dbReference type="EMBL" id="ALBS01000278">
    <property type="protein sequence ID" value="EJT46763.1"/>
    <property type="molecule type" value="Genomic_DNA"/>
</dbReference>
<evidence type="ECO:0000256" key="3">
    <source>
        <dbReference type="ARBA" id="ARBA00023034"/>
    </source>
</evidence>
<name>J5QD83_TRIAS</name>
<dbReference type="GO" id="GO:1990071">
    <property type="term" value="C:TRAPPII protein complex"/>
    <property type="evidence" value="ECO:0007669"/>
    <property type="project" value="InterPro"/>
</dbReference>
<dbReference type="InterPro" id="IPR056913">
    <property type="entry name" value="TRAPPC10/Trs130_N"/>
</dbReference>
<dbReference type="GeneID" id="25988019"/>
<feature type="domain" description="DUF7077" evidence="6">
    <location>
        <begin position="650"/>
        <end position="757"/>
    </location>
</feature>
<reference evidence="7 8" key="1">
    <citation type="journal article" date="2012" name="Eukaryot. Cell">
        <title>Draft genome sequence of CBS 2479, the standard type strain of Trichosporon asahii.</title>
        <authorList>
            <person name="Yang R.Y."/>
            <person name="Li H.T."/>
            <person name="Zhu H."/>
            <person name="Zhou G.P."/>
            <person name="Wang M."/>
            <person name="Wang L."/>
        </authorList>
    </citation>
    <scope>NUCLEOTIDE SEQUENCE [LARGE SCALE GENOMIC DNA]</scope>
    <source>
        <strain evidence="8">ATCC 90039 / CBS 2479 / JCM 2466 / KCTC 7840 / NCYC 2677 / UAMH 7654</strain>
    </source>
</reference>
<dbReference type="VEuPathDB" id="FungiDB:A1Q1_04506"/>
<dbReference type="GO" id="GO:0034498">
    <property type="term" value="P:early endosome to Golgi transport"/>
    <property type="evidence" value="ECO:0007669"/>
    <property type="project" value="TreeGrafter"/>
</dbReference>
<keyword evidence="2" id="KW-0813">Transport</keyword>
<feature type="domain" description="TRAPPC10/Trs130 N-terminal" evidence="5">
    <location>
        <begin position="121"/>
        <end position="291"/>
    </location>
</feature>
<dbReference type="RefSeq" id="XP_014178347.1">
    <property type="nucleotide sequence ID" value="XM_014322872.1"/>
</dbReference>
<dbReference type="Proteomes" id="UP000002748">
    <property type="component" value="Unassembled WGS sequence"/>
</dbReference>
<protein>
    <recommendedName>
        <fullName evidence="9">Trafficking protein particle complex subunit 10</fullName>
    </recommendedName>
</protein>
<dbReference type="InterPro" id="IPR055505">
    <property type="entry name" value="DUF7077"/>
</dbReference>
<dbReference type="GO" id="GO:0005829">
    <property type="term" value="C:cytosol"/>
    <property type="evidence" value="ECO:0007669"/>
    <property type="project" value="GOC"/>
</dbReference>
<dbReference type="Pfam" id="PF23274">
    <property type="entry name" value="DUF7077"/>
    <property type="match status" value="1"/>
</dbReference>
<dbReference type="KEGG" id="tasa:A1Q1_04506"/>
<evidence type="ECO:0000259" key="4">
    <source>
        <dbReference type="Pfam" id="PF12584"/>
    </source>
</evidence>
<evidence type="ECO:0008006" key="9">
    <source>
        <dbReference type="Google" id="ProtNLM"/>
    </source>
</evidence>
<comment type="subcellular location">
    <subcellularLocation>
        <location evidence="1">Golgi apparatus</location>
    </subcellularLocation>
</comment>
<keyword evidence="3" id="KW-0333">Golgi apparatus</keyword>
<dbReference type="Pfam" id="PF12584">
    <property type="entry name" value="TRAPPC10"/>
    <property type="match status" value="1"/>
</dbReference>
<evidence type="ECO:0000256" key="2">
    <source>
        <dbReference type="ARBA" id="ARBA00022448"/>
    </source>
</evidence>
<accession>J5QD83</accession>
<sequence length="1087" mass="120047">MPPSEVRVAYTLYPSGSGDLQAALEGVSAQFPLRNLHWKSSTRPTLRTMQEVDVRLVDLKDVPPGKETVAGSVLESPLVHVCFVCCDDPDVYKNNTKTFIKDWLSLLSSRRASHVPMIVLLNLPIPGTTDPAAWPDVINKLKESIVSAFDAAIIEREDEVKRGESQKVTVGWNFSTWFLLKVSSYRRFKADTQESLAHSFEGVNLWEDALIIYEELEASFLQALKDQNLSWFDKLGGTDENDDSLPILDIGAKRYRDMLTQSAISVFDFRIYLFACQCKVLGKLGRVTEIAKRGQWFVASLARRLRENQFFIESWTYSACMDLVARCDEWSRVDRPNNDYSGLIAYESARAELLDIARVQAERIGVEVGFLPDRYPFKSATALKNSDMLFKKTVDGDAPKFADRPLSNPVFVDALKSKDTFTQLYIDLTNQALQAYEACGKVNSADYDSAYILCRNLAYDCADLHVWDPVSKFALVGALKAHAEMQRPQDDDWAHMAVAYLDVCSGSLSAGTDVGQLENVINGLRDASEARQVKDTIVFKLRLLDNVARVSESDPTTTELTVEVNNTLPIAVDVDNVWLELESDAYGVLSYGSGPVRLEPGRQLLMLTCATSISGAAILRDGCVVLRNIAFMAPFPADQSVVPIQRSPSGIRAALHMPAEIALDEEPRVVLDVKSGEHALRNVRVSVASLQDEVLYDTERTTGEDSGEHFNSTEGFIAFGDIDADKTVTVTFPYQGVPRNELARARITIEYESKAGRLCRYIDDQAVFMGLPITVNVQDFFRPDDYSIASDGREYIRVGSVDLQSGSEGIYQIQPCREKWEEPIPLSCLFKIQVKGDPTGEMLRLAIKYQTVDEGGCRSRTGQKGVQALARLVRVYVTERGDWLQPYLLDGDLGAVFGPKFEAALGNAVPSSAVAAFLSAVSSQGPAAPQWRTLRIPVDVPLGRLLTSVTLTPSSPTTIYEGRAMAFKLSLNTSVAWLGKSSPPAYRVSYDVQPSADDWVVVGKKRGVYVATPGEVEEQELVLVPVRYGTLALPPISVQLLDRELAQPGPERVLCETYGANAAQGIKVLPARTGMAALVPVQPDWAE</sequence>
<evidence type="ECO:0000259" key="5">
    <source>
        <dbReference type="Pfam" id="PF23036"/>
    </source>
</evidence>
<gene>
    <name evidence="7" type="ORF">A1Q1_04506</name>
</gene>
<dbReference type="AlphaFoldDB" id="J5QD83"/>
<dbReference type="PANTHER" id="PTHR13251:SF3">
    <property type="entry name" value="TRAFFICKING PROTEIN PARTICLE COMPLEX SUBUNIT 10"/>
    <property type="match status" value="1"/>
</dbReference>
<evidence type="ECO:0000313" key="8">
    <source>
        <dbReference type="Proteomes" id="UP000002748"/>
    </source>
</evidence>